<keyword evidence="5" id="KW-0804">Transcription</keyword>
<keyword evidence="9" id="KW-1185">Reference proteome</keyword>
<dbReference type="GO" id="GO:0000439">
    <property type="term" value="C:transcription factor TFIIH core complex"/>
    <property type="evidence" value="ECO:0007669"/>
    <property type="project" value="EnsemblFungi"/>
</dbReference>
<dbReference type="PhylomeDB" id="A7TS36"/>
<dbReference type="GeneID" id="5542963"/>
<evidence type="ECO:0000259" key="7">
    <source>
        <dbReference type="PROSITE" id="PS50858"/>
    </source>
</evidence>
<dbReference type="InterPro" id="IPR011993">
    <property type="entry name" value="PH-like_dom_sf"/>
</dbReference>
<dbReference type="GO" id="GO:0010314">
    <property type="term" value="F:phosphatidylinositol-5-phosphate binding"/>
    <property type="evidence" value="ECO:0007669"/>
    <property type="project" value="EnsemblFungi"/>
</dbReference>
<name>A7TS36_VANPO</name>
<dbReference type="Proteomes" id="UP000000267">
    <property type="component" value="Unassembled WGS sequence"/>
</dbReference>
<dbReference type="CDD" id="cd13229">
    <property type="entry name" value="PH_TFIIH"/>
    <property type="match status" value="1"/>
</dbReference>
<dbReference type="FunCoup" id="A7TS36">
    <property type="interactions" value="994"/>
</dbReference>
<dbReference type="GO" id="GO:0006289">
    <property type="term" value="P:nucleotide-excision repair"/>
    <property type="evidence" value="ECO:0007669"/>
    <property type="project" value="EnsemblFungi"/>
</dbReference>
<evidence type="ECO:0000313" key="8">
    <source>
        <dbReference type="EMBL" id="EDO14922.1"/>
    </source>
</evidence>
<keyword evidence="4" id="KW-0805">Transcription regulation</keyword>
<evidence type="ECO:0000256" key="2">
    <source>
        <dbReference type="ARBA" id="ARBA00009448"/>
    </source>
</evidence>
<organism evidence="9">
    <name type="scientific">Vanderwaltozyma polyspora (strain ATCC 22028 / DSM 70294 / BCRC 21397 / CBS 2163 / NBRC 10782 / NRRL Y-8283 / UCD 57-17)</name>
    <name type="common">Kluyveromyces polysporus</name>
    <dbReference type="NCBI Taxonomy" id="436907"/>
    <lineage>
        <taxon>Eukaryota</taxon>
        <taxon>Fungi</taxon>
        <taxon>Dikarya</taxon>
        <taxon>Ascomycota</taxon>
        <taxon>Saccharomycotina</taxon>
        <taxon>Saccharomycetes</taxon>
        <taxon>Saccharomycetales</taxon>
        <taxon>Saccharomycetaceae</taxon>
        <taxon>Vanderwaltozyma</taxon>
    </lineage>
</organism>
<reference evidence="8 9" key="1">
    <citation type="journal article" date="2007" name="Proc. Natl. Acad. Sci. U.S.A.">
        <title>Independent sorting-out of thousands of duplicated gene pairs in two yeast species descended from a whole-genome duplication.</title>
        <authorList>
            <person name="Scannell D.R."/>
            <person name="Frank A.C."/>
            <person name="Conant G.C."/>
            <person name="Byrne K.P."/>
            <person name="Woolfit M."/>
            <person name="Wolfe K.H."/>
        </authorList>
    </citation>
    <scope>NUCLEOTIDE SEQUENCE [LARGE SCALE GENOMIC DNA]</scope>
    <source>
        <strain evidence="9">ATCC 22028 / DSM 70294 / BCRC 21397 / CBS 2163 / NBRC 10782 / NRRL Y-8283 / UCD 57-17</strain>
    </source>
</reference>
<comment type="subcellular location">
    <subcellularLocation>
        <location evidence="1">Nucleus</location>
    </subcellularLocation>
</comment>
<evidence type="ECO:0000256" key="1">
    <source>
        <dbReference type="ARBA" id="ARBA00004123"/>
    </source>
</evidence>
<dbReference type="InterPro" id="IPR005607">
    <property type="entry name" value="BSD_dom"/>
</dbReference>
<dbReference type="InterPro" id="IPR027079">
    <property type="entry name" value="Tfb1/GTF2H1"/>
</dbReference>
<dbReference type="AlphaFoldDB" id="A7TS36"/>
<dbReference type="GO" id="GO:0000112">
    <property type="term" value="C:nucleotide-excision repair factor 3 complex"/>
    <property type="evidence" value="ECO:0007669"/>
    <property type="project" value="EnsemblFungi"/>
</dbReference>
<evidence type="ECO:0000313" key="9">
    <source>
        <dbReference type="Proteomes" id="UP000000267"/>
    </source>
</evidence>
<dbReference type="PANTHER" id="PTHR12856">
    <property type="entry name" value="TRANSCRIPTION INITIATION FACTOR IIH-RELATED"/>
    <property type="match status" value="1"/>
</dbReference>
<dbReference type="GO" id="GO:0006367">
    <property type="term" value="P:transcription initiation at RNA polymerase II promoter"/>
    <property type="evidence" value="ECO:0007669"/>
    <property type="project" value="EnsemblFungi"/>
</dbReference>
<dbReference type="SUPFAM" id="SSF140383">
    <property type="entry name" value="BSD domain-like"/>
    <property type="match status" value="2"/>
</dbReference>
<proteinExistence type="inferred from homology"/>
<dbReference type="SMART" id="SM00751">
    <property type="entry name" value="BSD"/>
    <property type="match status" value="2"/>
</dbReference>
<dbReference type="PROSITE" id="PS50858">
    <property type="entry name" value="BSD"/>
    <property type="match status" value="2"/>
</dbReference>
<dbReference type="eggNOG" id="KOG2074">
    <property type="taxonomic scope" value="Eukaryota"/>
</dbReference>
<protein>
    <recommendedName>
        <fullName evidence="7">BSD domain-containing protein</fullName>
    </recommendedName>
</protein>
<keyword evidence="3" id="KW-0677">Repeat</keyword>
<dbReference type="InParanoid" id="A7TS36"/>
<comment type="similarity">
    <text evidence="2">Belongs to the TFB1 family.</text>
</comment>
<dbReference type="InterPro" id="IPR035925">
    <property type="entry name" value="BSD_dom_sf"/>
</dbReference>
<dbReference type="KEGG" id="vpo:Kpol_1005p10"/>
<keyword evidence="6" id="KW-0539">Nucleus</keyword>
<dbReference type="GO" id="GO:0032266">
    <property type="term" value="F:phosphatidylinositol-3-phosphate binding"/>
    <property type="evidence" value="ECO:0007669"/>
    <property type="project" value="EnsemblFungi"/>
</dbReference>
<dbReference type="EMBL" id="DS480497">
    <property type="protein sequence ID" value="EDO14922.1"/>
    <property type="molecule type" value="Genomic_DNA"/>
</dbReference>
<evidence type="ECO:0000256" key="4">
    <source>
        <dbReference type="ARBA" id="ARBA00023015"/>
    </source>
</evidence>
<evidence type="ECO:0000256" key="6">
    <source>
        <dbReference type="ARBA" id="ARBA00023242"/>
    </source>
</evidence>
<evidence type="ECO:0000256" key="5">
    <source>
        <dbReference type="ARBA" id="ARBA00023163"/>
    </source>
</evidence>
<evidence type="ECO:0000256" key="3">
    <source>
        <dbReference type="ARBA" id="ARBA00022737"/>
    </source>
</evidence>
<dbReference type="Gene3D" id="2.30.29.30">
    <property type="entry name" value="Pleckstrin-homology domain (PH domain)/Phosphotyrosine-binding domain (PTB)"/>
    <property type="match status" value="1"/>
</dbReference>
<dbReference type="GO" id="GO:0005675">
    <property type="term" value="C:transcription factor TFIIH holo complex"/>
    <property type="evidence" value="ECO:0007669"/>
    <property type="project" value="EnsemblFungi"/>
</dbReference>
<dbReference type="HOGENOM" id="CLU_019188_0_0_1"/>
<gene>
    <name evidence="8" type="ORF">Kpol_1005p10</name>
</gene>
<dbReference type="OrthoDB" id="360521at2759"/>
<sequence length="609" mass="68469">MSHSGAAIFKKVSGIITINEDTSPAELTWRSTSGDNTHLVVLDTIDKLQATPSTSEKLMLRLISKVDETKKIKDNDGNEVTPKPITHTFSFNNRTVMDNIKITLQNIITRYKDAEIYEEKTRKEAEAGTPVSASATPSAPLINTTKLDDSLSREKLLSNFKLQQSLLKENKNLMRTFQETVIHSGLPPDEFWSTRVSLLRAFALSTSQKVGPYNVLSTIKPVASSDNKVHVNISRDKILNIFQNYPIVKKAYTDNVPKNFKEPEFWARFFSSKLFRKLRGERIMHNDRGDVIIDRYLTLDQEYDRQDDVSLMHDVRKIIDIEGNAQDDPELLGNRPNFTMQAGRDVNGNSDGTVDILRGMNRLSEKMMRSLENEYSRSNLSNKDMDDGERSNLQISDLHATFTEDYATIHLKNEPAQDSNPNTAKNTQIKVEITEVKDDIDKVLNKVIGKIDLTNVKASLEAATKINQEINTAVRINAKQAKHNNIDTMLGAFIGNGLNDSEAKAEIPIELLDSCRLLHSTCCEFLKHFYIHFQSGEPKQASTVKKLCSNLKDCDFKINELLDDVHKGDGESVAAYCKAYLSPTLASIALAIKKYDDIAVKIKQATPPN</sequence>
<dbReference type="STRING" id="436907.A7TS36"/>
<accession>A7TS36</accession>
<dbReference type="GO" id="GO:0006360">
    <property type="term" value="P:transcription by RNA polymerase I"/>
    <property type="evidence" value="ECO:0007669"/>
    <property type="project" value="EnsemblFungi"/>
</dbReference>
<feature type="domain" description="BSD" evidence="7">
    <location>
        <begin position="143"/>
        <end position="203"/>
    </location>
</feature>
<dbReference type="InterPro" id="IPR013876">
    <property type="entry name" value="TFIIH_BTF_p62_N"/>
</dbReference>
<dbReference type="RefSeq" id="XP_001642780.1">
    <property type="nucleotide sequence ID" value="XM_001642730.1"/>
</dbReference>
<dbReference type="OMA" id="NRPNFDM"/>
<feature type="domain" description="BSD" evidence="7">
    <location>
        <begin position="225"/>
        <end position="277"/>
    </location>
</feature>
<dbReference type="GO" id="GO:0005829">
    <property type="term" value="C:cytosol"/>
    <property type="evidence" value="ECO:0007669"/>
    <property type="project" value="EnsemblFungi"/>
</dbReference>
<dbReference type="SUPFAM" id="SSF50729">
    <property type="entry name" value="PH domain-like"/>
    <property type="match status" value="1"/>
</dbReference>
<dbReference type="Pfam" id="PF03909">
    <property type="entry name" value="BSD"/>
    <property type="match status" value="2"/>
</dbReference>
<dbReference type="Pfam" id="PF08567">
    <property type="entry name" value="PH_TFIIH"/>
    <property type="match status" value="1"/>
</dbReference>